<dbReference type="SMART" id="SM00382">
    <property type="entry name" value="AAA"/>
    <property type="match status" value="1"/>
</dbReference>
<protein>
    <submittedName>
        <fullName evidence="5">Sigma-54 interaction domain-containing protein</fullName>
    </submittedName>
</protein>
<reference evidence="5 6" key="1">
    <citation type="submission" date="2016-10" db="EMBL/GenBank/DDBJ databases">
        <authorList>
            <person name="de Groot N.N."/>
        </authorList>
    </citation>
    <scope>NUCLEOTIDE SEQUENCE [LARGE SCALE GENOMIC DNA]</scope>
    <source>
        <strain evidence="5 6">DSM 12271</strain>
    </source>
</reference>
<sequence length="295" mass="33778">MIKNNKKRIEERLERFTEKYVYSGNFKGITTLQIAEELGIRRNLVSQYLNELVEEGKAIKSKTRPVLFTYVMHNATRTIVHNKKDIFNELVGYNGSLREAVEKCKAAVYYPSKDMSILLTGDSGVGKSYIAGLIHKYAEDEGKIKSGSPFIIFNCADYADNPELLSANIFGYIKGSFTGAEKDHLGALELADGGYLFLDEVHRLSAEGQEKLFVFMDKGLFKRVGESKAERNVNVRFIFATTEDPQQALLQTFRRRIPLSVNIPKLDDRPIDERLIMIYRFFKEESIEIEKDIYK</sequence>
<name>A0A1I0YEI3_9CLOT</name>
<gene>
    <name evidence="5" type="ORF">SAMN04488528_101278</name>
</gene>
<dbReference type="PROSITE" id="PS50045">
    <property type="entry name" value="SIGMA54_INTERACT_4"/>
    <property type="match status" value="1"/>
</dbReference>
<dbReference type="InterPro" id="IPR036390">
    <property type="entry name" value="WH_DNA-bd_sf"/>
</dbReference>
<accession>A0A1I0YEI3</accession>
<dbReference type="STRING" id="84698.SAMN04488528_101278"/>
<dbReference type="Gene3D" id="3.40.50.300">
    <property type="entry name" value="P-loop containing nucleotide triphosphate hydrolases"/>
    <property type="match status" value="1"/>
</dbReference>
<dbReference type="GO" id="GO:0005524">
    <property type="term" value="F:ATP binding"/>
    <property type="evidence" value="ECO:0007669"/>
    <property type="project" value="UniProtKB-KW"/>
</dbReference>
<keyword evidence="6" id="KW-1185">Reference proteome</keyword>
<dbReference type="EMBL" id="FOKI01000012">
    <property type="protein sequence ID" value="SFB10920.1"/>
    <property type="molecule type" value="Genomic_DNA"/>
</dbReference>
<dbReference type="InterPro" id="IPR025662">
    <property type="entry name" value="Sigma_54_int_dom_ATP-bd_1"/>
</dbReference>
<dbReference type="GO" id="GO:0006355">
    <property type="term" value="P:regulation of DNA-templated transcription"/>
    <property type="evidence" value="ECO:0007669"/>
    <property type="project" value="InterPro"/>
</dbReference>
<dbReference type="Pfam" id="PF00158">
    <property type="entry name" value="Sigma54_activat"/>
    <property type="match status" value="1"/>
</dbReference>
<keyword evidence="3" id="KW-0238">DNA-binding</keyword>
<evidence type="ECO:0000256" key="2">
    <source>
        <dbReference type="ARBA" id="ARBA00022840"/>
    </source>
</evidence>
<dbReference type="CDD" id="cd00009">
    <property type="entry name" value="AAA"/>
    <property type="match status" value="1"/>
</dbReference>
<dbReference type="InterPro" id="IPR001208">
    <property type="entry name" value="MCM_dom"/>
</dbReference>
<feature type="domain" description="Sigma-54 factor interaction" evidence="4">
    <location>
        <begin position="90"/>
        <end position="274"/>
    </location>
</feature>
<dbReference type="PANTHER" id="PTHR32071">
    <property type="entry name" value="TRANSCRIPTIONAL REGULATORY PROTEIN"/>
    <property type="match status" value="1"/>
</dbReference>
<dbReference type="PRINTS" id="PR01657">
    <property type="entry name" value="MCMFAMILY"/>
</dbReference>
<dbReference type="InterPro" id="IPR027417">
    <property type="entry name" value="P-loop_NTPase"/>
</dbReference>
<dbReference type="SUPFAM" id="SSF46785">
    <property type="entry name" value="Winged helix' DNA-binding domain"/>
    <property type="match status" value="1"/>
</dbReference>
<evidence type="ECO:0000313" key="5">
    <source>
        <dbReference type="EMBL" id="SFB10920.1"/>
    </source>
</evidence>
<dbReference type="Proteomes" id="UP000198619">
    <property type="component" value="Unassembled WGS sequence"/>
</dbReference>
<dbReference type="InterPro" id="IPR003593">
    <property type="entry name" value="AAA+_ATPase"/>
</dbReference>
<dbReference type="RefSeq" id="WP_177199377.1">
    <property type="nucleotide sequence ID" value="NZ_FOKI01000012.1"/>
</dbReference>
<dbReference type="GO" id="GO:0003677">
    <property type="term" value="F:DNA binding"/>
    <property type="evidence" value="ECO:0007669"/>
    <property type="project" value="UniProtKB-KW"/>
</dbReference>
<evidence type="ECO:0000313" key="6">
    <source>
        <dbReference type="Proteomes" id="UP000198619"/>
    </source>
</evidence>
<dbReference type="InterPro" id="IPR002078">
    <property type="entry name" value="Sigma_54_int"/>
</dbReference>
<dbReference type="SUPFAM" id="SSF52540">
    <property type="entry name" value="P-loop containing nucleoside triphosphate hydrolases"/>
    <property type="match status" value="1"/>
</dbReference>
<organism evidence="5 6">
    <name type="scientific">Clostridium frigidicarnis</name>
    <dbReference type="NCBI Taxonomy" id="84698"/>
    <lineage>
        <taxon>Bacteria</taxon>
        <taxon>Bacillati</taxon>
        <taxon>Bacillota</taxon>
        <taxon>Clostridia</taxon>
        <taxon>Eubacteriales</taxon>
        <taxon>Clostridiaceae</taxon>
        <taxon>Clostridium</taxon>
    </lineage>
</organism>
<keyword evidence="1" id="KW-0547">Nucleotide-binding</keyword>
<dbReference type="PROSITE" id="PS00675">
    <property type="entry name" value="SIGMA54_INTERACT_1"/>
    <property type="match status" value="1"/>
</dbReference>
<dbReference type="PANTHER" id="PTHR32071:SF38">
    <property type="entry name" value="PSP OPERON TRANSCRIPTIONAL ACTIVATOR"/>
    <property type="match status" value="1"/>
</dbReference>
<keyword evidence="2" id="KW-0067">ATP-binding</keyword>
<dbReference type="AlphaFoldDB" id="A0A1I0YEI3"/>
<evidence type="ECO:0000256" key="3">
    <source>
        <dbReference type="ARBA" id="ARBA00023125"/>
    </source>
</evidence>
<evidence type="ECO:0000259" key="4">
    <source>
        <dbReference type="PROSITE" id="PS50045"/>
    </source>
</evidence>
<proteinExistence type="predicted"/>
<evidence type="ECO:0000256" key="1">
    <source>
        <dbReference type="ARBA" id="ARBA00022741"/>
    </source>
</evidence>